<proteinExistence type="predicted"/>
<sequence>MKQELAKESRTGWLYGAGCLLCLEVFIAAFMHDRFVRPYVGDLLAVVFLYCLVKSAAVVPSGPTILGVLLFAYAIEISQYFHLAAHLGMQHIRLALVVLGSHFSWVDMLMYTLGALLLAGGEWLLAQRLVAARL</sequence>
<dbReference type="RefSeq" id="WP_157569190.1">
    <property type="nucleotide sequence ID" value="NZ_WQKZ01000006.1"/>
</dbReference>
<keyword evidence="1" id="KW-0472">Membrane</keyword>
<organism evidence="2 3">
    <name type="scientific">Hymenobacter ginkgonis</name>
    <dbReference type="NCBI Taxonomy" id="2682976"/>
    <lineage>
        <taxon>Bacteria</taxon>
        <taxon>Pseudomonadati</taxon>
        <taxon>Bacteroidota</taxon>
        <taxon>Cytophagia</taxon>
        <taxon>Cytophagales</taxon>
        <taxon>Hymenobacteraceae</taxon>
        <taxon>Hymenobacter</taxon>
    </lineage>
</organism>
<gene>
    <name evidence="2" type="ORF">GO988_20710</name>
</gene>
<name>A0A7K1TK69_9BACT</name>
<keyword evidence="1" id="KW-0812">Transmembrane</keyword>
<dbReference type="EMBL" id="WQKZ01000006">
    <property type="protein sequence ID" value="MVN78762.1"/>
    <property type="molecule type" value="Genomic_DNA"/>
</dbReference>
<evidence type="ECO:0000313" key="3">
    <source>
        <dbReference type="Proteomes" id="UP000441336"/>
    </source>
</evidence>
<evidence type="ECO:0000313" key="2">
    <source>
        <dbReference type="EMBL" id="MVN78762.1"/>
    </source>
</evidence>
<keyword evidence="1" id="KW-1133">Transmembrane helix</keyword>
<reference evidence="2 3" key="1">
    <citation type="submission" date="2019-12" db="EMBL/GenBank/DDBJ databases">
        <title>Hymenobacter sp. HMF4947 Genome sequencing and assembly.</title>
        <authorList>
            <person name="Kang H."/>
            <person name="Cha I."/>
            <person name="Kim H."/>
            <person name="Joh K."/>
        </authorList>
    </citation>
    <scope>NUCLEOTIDE SEQUENCE [LARGE SCALE GENOMIC DNA]</scope>
    <source>
        <strain evidence="2 3">HMF4947</strain>
    </source>
</reference>
<dbReference type="AlphaFoldDB" id="A0A7K1TK69"/>
<feature type="transmembrane region" description="Helical" evidence="1">
    <location>
        <begin position="12"/>
        <end position="31"/>
    </location>
</feature>
<comment type="caution">
    <text evidence="2">The sequence shown here is derived from an EMBL/GenBank/DDBJ whole genome shotgun (WGS) entry which is preliminary data.</text>
</comment>
<dbReference type="Proteomes" id="UP000441336">
    <property type="component" value="Unassembled WGS sequence"/>
</dbReference>
<dbReference type="Pfam" id="PF10990">
    <property type="entry name" value="DUF2809"/>
    <property type="match status" value="1"/>
</dbReference>
<feature type="transmembrane region" description="Helical" evidence="1">
    <location>
        <begin position="108"/>
        <end position="126"/>
    </location>
</feature>
<protein>
    <submittedName>
        <fullName evidence="2">DUF2809 domain-containing protein</fullName>
    </submittedName>
</protein>
<dbReference type="InterPro" id="IPR021257">
    <property type="entry name" value="DUF2809"/>
</dbReference>
<evidence type="ECO:0000256" key="1">
    <source>
        <dbReference type="SAM" id="Phobius"/>
    </source>
</evidence>
<keyword evidence="3" id="KW-1185">Reference proteome</keyword>
<accession>A0A7K1TK69</accession>